<accession>A0AAE0K5Y2</accession>
<sequence length="450" mass="48755">MMASLKRLVNGLILVAGISGVRCQSSSDSTDGLTVLTGTKLGASISEPATPTGPYQTFSSTITLATTALSSALSSIDGNNTEAATSSPPAETVTYLTGSHPTSTVSARNASTSADAPPAQATNTRPCNNYPELCERKYSNITMVGCHNSPFVRPGSAAANQQFGVVDQLNDGVRFLQAQIQWPTNDTIPHFCHTTCNLLDAGPITQWLTTVKDWVAAHPYDVVTILLGNGNYSTPDHYVKYIESTGILKYIYTPPVAPMSLDKWPTLATMILSGQRVIMFMDYMADQKKYPWLIDQFSQMWETPFDPTNQSFPCTVQRPPDLKAADAKKRLYLMNHNLNVEVSLLGAQVMVPAISSLNQTNNVTGYGSLGSAASNCRNDWDRAPTILNVDYYNYGGYPGSVFEVAAQMNNLTYNRPCCGTGANASSRMEVLTKGGFWSICLAWAVLWTLA</sequence>
<dbReference type="Gene3D" id="3.20.20.190">
    <property type="entry name" value="Phosphatidylinositol (PI) phosphodiesterase"/>
    <property type="match status" value="1"/>
</dbReference>
<evidence type="ECO:0000313" key="4">
    <source>
        <dbReference type="Proteomes" id="UP001285441"/>
    </source>
</evidence>
<protein>
    <submittedName>
        <fullName evidence="3">PLC-like phosphodiesterase</fullName>
    </submittedName>
</protein>
<dbReference type="Pfam" id="PF26146">
    <property type="entry name" value="PI-PLC_X"/>
    <property type="match status" value="1"/>
</dbReference>
<keyword evidence="2" id="KW-0732">Signal</keyword>
<dbReference type="AlphaFoldDB" id="A0AAE0K5Y2"/>
<feature type="chain" id="PRO_5041946004" evidence="2">
    <location>
        <begin position="24"/>
        <end position="450"/>
    </location>
</feature>
<gene>
    <name evidence="3" type="ORF">B0H63DRAFT_422014</name>
</gene>
<dbReference type="InterPro" id="IPR051057">
    <property type="entry name" value="PI-PLC_domain"/>
</dbReference>
<keyword evidence="4" id="KW-1185">Reference proteome</keyword>
<dbReference type="PANTHER" id="PTHR13593:SF140">
    <property type="entry name" value="PLC-LIKE PHOSPHODIESTERASE"/>
    <property type="match status" value="1"/>
</dbReference>
<dbReference type="SUPFAM" id="SSF51695">
    <property type="entry name" value="PLC-like phosphodiesterases"/>
    <property type="match status" value="1"/>
</dbReference>
<organism evidence="3 4">
    <name type="scientific">Podospora didyma</name>
    <dbReference type="NCBI Taxonomy" id="330526"/>
    <lineage>
        <taxon>Eukaryota</taxon>
        <taxon>Fungi</taxon>
        <taxon>Dikarya</taxon>
        <taxon>Ascomycota</taxon>
        <taxon>Pezizomycotina</taxon>
        <taxon>Sordariomycetes</taxon>
        <taxon>Sordariomycetidae</taxon>
        <taxon>Sordariales</taxon>
        <taxon>Podosporaceae</taxon>
        <taxon>Podospora</taxon>
    </lineage>
</organism>
<reference evidence="3" key="2">
    <citation type="submission" date="2023-06" db="EMBL/GenBank/DDBJ databases">
        <authorList>
            <consortium name="Lawrence Berkeley National Laboratory"/>
            <person name="Haridas S."/>
            <person name="Hensen N."/>
            <person name="Bonometti L."/>
            <person name="Westerberg I."/>
            <person name="Brannstrom I.O."/>
            <person name="Guillou S."/>
            <person name="Cros-Aarteil S."/>
            <person name="Calhoun S."/>
            <person name="Kuo A."/>
            <person name="Mondo S."/>
            <person name="Pangilinan J."/>
            <person name="Riley R."/>
            <person name="LaButti K."/>
            <person name="Andreopoulos B."/>
            <person name="Lipzen A."/>
            <person name="Chen C."/>
            <person name="Yanf M."/>
            <person name="Daum C."/>
            <person name="Ng V."/>
            <person name="Clum A."/>
            <person name="Steindorff A."/>
            <person name="Ohm R."/>
            <person name="Martin F."/>
            <person name="Silar P."/>
            <person name="Natvig D."/>
            <person name="Lalanne C."/>
            <person name="Gautier V."/>
            <person name="Ament-velasquez S.L."/>
            <person name="Kruys A."/>
            <person name="Hutchinson M.I."/>
            <person name="Powell A.J."/>
            <person name="Barry K."/>
            <person name="Miller A.N."/>
            <person name="Grigoriev I.V."/>
            <person name="Debuchy R."/>
            <person name="Gladieux P."/>
            <person name="Thoren M.H."/>
            <person name="Johannesson H."/>
        </authorList>
    </citation>
    <scope>NUCLEOTIDE SEQUENCE</scope>
    <source>
        <strain evidence="3">CBS 232.78</strain>
    </source>
</reference>
<dbReference type="GO" id="GO:0006629">
    <property type="term" value="P:lipid metabolic process"/>
    <property type="evidence" value="ECO:0007669"/>
    <property type="project" value="InterPro"/>
</dbReference>
<dbReference type="InterPro" id="IPR017946">
    <property type="entry name" value="PLC-like_Pdiesterase_TIM-brl"/>
</dbReference>
<comment type="caution">
    <text evidence="3">The sequence shown here is derived from an EMBL/GenBank/DDBJ whole genome shotgun (WGS) entry which is preliminary data.</text>
</comment>
<proteinExistence type="predicted"/>
<dbReference type="Proteomes" id="UP001285441">
    <property type="component" value="Unassembled WGS sequence"/>
</dbReference>
<reference evidence="3" key="1">
    <citation type="journal article" date="2023" name="Mol. Phylogenet. Evol.">
        <title>Genome-scale phylogeny and comparative genomics of the fungal order Sordariales.</title>
        <authorList>
            <person name="Hensen N."/>
            <person name="Bonometti L."/>
            <person name="Westerberg I."/>
            <person name="Brannstrom I.O."/>
            <person name="Guillou S."/>
            <person name="Cros-Aarteil S."/>
            <person name="Calhoun S."/>
            <person name="Haridas S."/>
            <person name="Kuo A."/>
            <person name="Mondo S."/>
            <person name="Pangilinan J."/>
            <person name="Riley R."/>
            <person name="LaButti K."/>
            <person name="Andreopoulos B."/>
            <person name="Lipzen A."/>
            <person name="Chen C."/>
            <person name="Yan M."/>
            <person name="Daum C."/>
            <person name="Ng V."/>
            <person name="Clum A."/>
            <person name="Steindorff A."/>
            <person name="Ohm R.A."/>
            <person name="Martin F."/>
            <person name="Silar P."/>
            <person name="Natvig D.O."/>
            <person name="Lalanne C."/>
            <person name="Gautier V."/>
            <person name="Ament-Velasquez S.L."/>
            <person name="Kruys A."/>
            <person name="Hutchinson M.I."/>
            <person name="Powell A.J."/>
            <person name="Barry K."/>
            <person name="Miller A.N."/>
            <person name="Grigoriev I.V."/>
            <person name="Debuchy R."/>
            <person name="Gladieux P."/>
            <person name="Hiltunen Thoren M."/>
            <person name="Johannesson H."/>
        </authorList>
    </citation>
    <scope>NUCLEOTIDE SEQUENCE</scope>
    <source>
        <strain evidence="3">CBS 232.78</strain>
    </source>
</reference>
<evidence type="ECO:0000256" key="1">
    <source>
        <dbReference type="SAM" id="MobiDB-lite"/>
    </source>
</evidence>
<evidence type="ECO:0000313" key="3">
    <source>
        <dbReference type="EMBL" id="KAK3370240.1"/>
    </source>
</evidence>
<name>A0AAE0K5Y2_9PEZI</name>
<dbReference type="EMBL" id="JAULSW010000009">
    <property type="protein sequence ID" value="KAK3370240.1"/>
    <property type="molecule type" value="Genomic_DNA"/>
</dbReference>
<evidence type="ECO:0000256" key="2">
    <source>
        <dbReference type="SAM" id="SignalP"/>
    </source>
</evidence>
<dbReference type="PANTHER" id="PTHR13593">
    <property type="match status" value="1"/>
</dbReference>
<dbReference type="GO" id="GO:0008081">
    <property type="term" value="F:phosphoric diester hydrolase activity"/>
    <property type="evidence" value="ECO:0007669"/>
    <property type="project" value="InterPro"/>
</dbReference>
<feature type="region of interest" description="Disordered" evidence="1">
    <location>
        <begin position="99"/>
        <end position="124"/>
    </location>
</feature>
<feature type="signal peptide" evidence="2">
    <location>
        <begin position="1"/>
        <end position="23"/>
    </location>
</feature>